<proteinExistence type="predicted"/>
<evidence type="ECO:0000313" key="3">
    <source>
        <dbReference type="Proteomes" id="UP000825701"/>
    </source>
</evidence>
<keyword evidence="1" id="KW-0732">Signal</keyword>
<accession>A0A9E6RG64</accession>
<reference evidence="2" key="1">
    <citation type="submission" date="2021-08" db="EMBL/GenBank/DDBJ databases">
        <authorList>
            <person name="Zhang H."/>
            <person name="Xu M."/>
            <person name="Yu Z."/>
            <person name="Yang L."/>
            <person name="Cai Y."/>
        </authorList>
    </citation>
    <scope>NUCLEOTIDE SEQUENCE</scope>
    <source>
        <strain evidence="2">CHL1</strain>
    </source>
</reference>
<evidence type="ECO:0000313" key="2">
    <source>
        <dbReference type="EMBL" id="QZO00801.1"/>
    </source>
</evidence>
<keyword evidence="3" id="KW-1185">Reference proteome</keyword>
<organism evidence="2 3">
    <name type="scientific">Chenggangzhangella methanolivorans</name>
    <dbReference type="NCBI Taxonomy" id="1437009"/>
    <lineage>
        <taxon>Bacteria</taxon>
        <taxon>Pseudomonadati</taxon>
        <taxon>Pseudomonadota</taxon>
        <taxon>Alphaproteobacteria</taxon>
        <taxon>Hyphomicrobiales</taxon>
        <taxon>Methylopilaceae</taxon>
        <taxon>Chenggangzhangella</taxon>
    </lineage>
</organism>
<gene>
    <name evidence="2" type="ORF">K6K41_03795</name>
</gene>
<name>A0A9E6RG64_9HYPH</name>
<dbReference type="RefSeq" id="WP_261403994.1">
    <property type="nucleotide sequence ID" value="NZ_CP081869.1"/>
</dbReference>
<sequence>MKTMLTCAAVAALLATVGPASAQSPAPASYKATRDFSYNNPGGVWSYGYGTAGDKASFVRYPAGLISAANGLLDSFYDGESSVSVNATGAVALHDPGSSKVVIPTDALVMHPRLDGQETMVVFTAPAHSFYRMEGFFEILDNAPTSVAPRIVIGTKDQTRKAFGEKQTVVLSGAADPAALKPGEKKSFSFTRELSKNQRVQFALNPNGHWRFDSTGFDVTITPVASK</sequence>
<feature type="signal peptide" evidence="1">
    <location>
        <begin position="1"/>
        <end position="22"/>
    </location>
</feature>
<dbReference type="AlphaFoldDB" id="A0A9E6RG64"/>
<protein>
    <submittedName>
        <fullName evidence="2">Uncharacterized protein</fullName>
    </submittedName>
</protein>
<dbReference type="KEGG" id="cmet:K6K41_03795"/>
<feature type="chain" id="PRO_5039152842" evidence="1">
    <location>
        <begin position="23"/>
        <end position="227"/>
    </location>
</feature>
<dbReference type="EMBL" id="CP081869">
    <property type="protein sequence ID" value="QZO00801.1"/>
    <property type="molecule type" value="Genomic_DNA"/>
</dbReference>
<evidence type="ECO:0000256" key="1">
    <source>
        <dbReference type="SAM" id="SignalP"/>
    </source>
</evidence>
<dbReference type="Proteomes" id="UP000825701">
    <property type="component" value="Chromosome"/>
</dbReference>